<dbReference type="Proteomes" id="UP001172673">
    <property type="component" value="Unassembled WGS sequence"/>
</dbReference>
<feature type="transmembrane region" description="Helical" evidence="1">
    <location>
        <begin position="249"/>
        <end position="271"/>
    </location>
</feature>
<evidence type="ECO:0000313" key="4">
    <source>
        <dbReference type="Proteomes" id="UP001172673"/>
    </source>
</evidence>
<dbReference type="AlphaFoldDB" id="A0AA39CHL8"/>
<keyword evidence="4" id="KW-1185">Reference proteome</keyword>
<evidence type="ECO:0000259" key="2">
    <source>
        <dbReference type="Pfam" id="PF20237"/>
    </source>
</evidence>
<feature type="transmembrane region" description="Helical" evidence="1">
    <location>
        <begin position="307"/>
        <end position="327"/>
    </location>
</feature>
<name>A0AA39CHL8_9EURO</name>
<comment type="caution">
    <text evidence="3">The sequence shown here is derived from an EMBL/GenBank/DDBJ whole genome shotgun (WGS) entry which is preliminary data.</text>
</comment>
<feature type="domain" description="DUF6594" evidence="2">
    <location>
        <begin position="20"/>
        <end position="319"/>
    </location>
</feature>
<keyword evidence="1" id="KW-1133">Transmembrane helix</keyword>
<dbReference type="Pfam" id="PF20237">
    <property type="entry name" value="DUF6594"/>
    <property type="match status" value="1"/>
</dbReference>
<feature type="transmembrane region" description="Helical" evidence="1">
    <location>
        <begin position="278"/>
        <end position="301"/>
    </location>
</feature>
<dbReference type="PANTHER" id="PTHR34502:SF4">
    <property type="entry name" value="DUF6594 DOMAIN-CONTAINING PROTEIN"/>
    <property type="match status" value="1"/>
</dbReference>
<accession>A0AA39CHL8</accession>
<gene>
    <name evidence="3" type="ORF">H2200_007338</name>
</gene>
<organism evidence="3 4">
    <name type="scientific">Cladophialophora chaetospira</name>
    <dbReference type="NCBI Taxonomy" id="386627"/>
    <lineage>
        <taxon>Eukaryota</taxon>
        <taxon>Fungi</taxon>
        <taxon>Dikarya</taxon>
        <taxon>Ascomycota</taxon>
        <taxon>Pezizomycotina</taxon>
        <taxon>Eurotiomycetes</taxon>
        <taxon>Chaetothyriomycetidae</taxon>
        <taxon>Chaetothyriales</taxon>
        <taxon>Herpotrichiellaceae</taxon>
        <taxon>Cladophialophora</taxon>
    </lineage>
</organism>
<proteinExistence type="predicted"/>
<sequence length="336" mass="37611">MDPDEERAGRQHRYLSGFGSLAYFISSDKDRSTAVYRSFDKLAARDLLYYEAELLELEALQDQYDREDAAKASKADSLSSEWLQIRLNARDWSSFKDTAAEPSADGIRWKKRMDLAIQIRSTLKEYREALISNADVFSLSRPSKQTMTALSNTFHQKLPDSLSSDEMAETDPILLGHSSQLFPLVTRTSPLPPTDHVSLKSIPEPDFLTYVLKNYCSRLFQTRNRSEMHGLTRLSSPEVRHYSVERVNFAASFITTMLSALLLFLPIYILYHVSAKRAGLTLGLIALFTCLFAGTIALVTNARRAEIFGSCAAYAAVLVVFVSGDFANSNSARSNG</sequence>
<reference evidence="3" key="1">
    <citation type="submission" date="2022-10" db="EMBL/GenBank/DDBJ databases">
        <title>Culturing micro-colonial fungi from biological soil crusts in the Mojave desert and describing Neophaeococcomyces mojavensis, and introducing the new genera and species Taxawa tesnikishii.</title>
        <authorList>
            <person name="Kurbessoian T."/>
            <person name="Stajich J.E."/>
        </authorList>
    </citation>
    <scope>NUCLEOTIDE SEQUENCE</scope>
    <source>
        <strain evidence="3">TK_41</strain>
    </source>
</reference>
<dbReference type="InterPro" id="IPR046529">
    <property type="entry name" value="DUF6594"/>
</dbReference>
<keyword evidence="1" id="KW-0812">Transmembrane</keyword>
<dbReference type="EMBL" id="JAPDRK010000010">
    <property type="protein sequence ID" value="KAJ9608350.1"/>
    <property type="molecule type" value="Genomic_DNA"/>
</dbReference>
<dbReference type="PANTHER" id="PTHR34502">
    <property type="entry name" value="DUF6594 DOMAIN-CONTAINING PROTEIN-RELATED"/>
    <property type="match status" value="1"/>
</dbReference>
<evidence type="ECO:0000256" key="1">
    <source>
        <dbReference type="SAM" id="Phobius"/>
    </source>
</evidence>
<protein>
    <recommendedName>
        <fullName evidence="2">DUF6594 domain-containing protein</fullName>
    </recommendedName>
</protein>
<keyword evidence="1" id="KW-0472">Membrane</keyword>
<evidence type="ECO:0000313" key="3">
    <source>
        <dbReference type="EMBL" id="KAJ9608350.1"/>
    </source>
</evidence>